<protein>
    <submittedName>
        <fullName evidence="3">Uncharacterized protein</fullName>
    </submittedName>
</protein>
<keyword evidence="2" id="KW-0812">Transmembrane</keyword>
<feature type="compositionally biased region" description="Basic and acidic residues" evidence="1">
    <location>
        <begin position="431"/>
        <end position="441"/>
    </location>
</feature>
<keyword evidence="4" id="KW-1185">Reference proteome</keyword>
<dbReference type="OrthoDB" id="6149049at2759"/>
<feature type="compositionally biased region" description="Polar residues" evidence="1">
    <location>
        <begin position="56"/>
        <end position="66"/>
    </location>
</feature>
<feature type="region of interest" description="Disordered" evidence="1">
    <location>
        <begin position="359"/>
        <end position="449"/>
    </location>
</feature>
<feature type="compositionally biased region" description="Basic and acidic residues" evidence="1">
    <location>
        <begin position="249"/>
        <end position="260"/>
    </location>
</feature>
<evidence type="ECO:0000313" key="4">
    <source>
        <dbReference type="Proteomes" id="UP000828390"/>
    </source>
</evidence>
<feature type="compositionally biased region" description="Low complexity" evidence="1">
    <location>
        <begin position="36"/>
        <end position="55"/>
    </location>
</feature>
<accession>A0A9D4MQA3</accession>
<feature type="compositionally biased region" description="Basic and acidic residues" evidence="1">
    <location>
        <begin position="359"/>
        <end position="380"/>
    </location>
</feature>
<keyword evidence="2" id="KW-0472">Membrane</keyword>
<reference evidence="3" key="1">
    <citation type="journal article" date="2019" name="bioRxiv">
        <title>The Genome of the Zebra Mussel, Dreissena polymorpha: A Resource for Invasive Species Research.</title>
        <authorList>
            <person name="McCartney M.A."/>
            <person name="Auch B."/>
            <person name="Kono T."/>
            <person name="Mallez S."/>
            <person name="Zhang Y."/>
            <person name="Obille A."/>
            <person name="Becker A."/>
            <person name="Abrahante J.E."/>
            <person name="Garbe J."/>
            <person name="Badalamenti J.P."/>
            <person name="Herman A."/>
            <person name="Mangelson H."/>
            <person name="Liachko I."/>
            <person name="Sullivan S."/>
            <person name="Sone E.D."/>
            <person name="Koren S."/>
            <person name="Silverstein K.A.T."/>
            <person name="Beckman K.B."/>
            <person name="Gohl D.M."/>
        </authorList>
    </citation>
    <scope>NUCLEOTIDE SEQUENCE</scope>
    <source>
        <strain evidence="3">Duluth1</strain>
        <tissue evidence="3">Whole animal</tissue>
    </source>
</reference>
<feature type="transmembrane region" description="Helical" evidence="2">
    <location>
        <begin position="93"/>
        <end position="114"/>
    </location>
</feature>
<organism evidence="3 4">
    <name type="scientific">Dreissena polymorpha</name>
    <name type="common">Zebra mussel</name>
    <name type="synonym">Mytilus polymorpha</name>
    <dbReference type="NCBI Taxonomy" id="45954"/>
    <lineage>
        <taxon>Eukaryota</taxon>
        <taxon>Metazoa</taxon>
        <taxon>Spiralia</taxon>
        <taxon>Lophotrochozoa</taxon>
        <taxon>Mollusca</taxon>
        <taxon>Bivalvia</taxon>
        <taxon>Autobranchia</taxon>
        <taxon>Heteroconchia</taxon>
        <taxon>Euheterodonta</taxon>
        <taxon>Imparidentia</taxon>
        <taxon>Neoheterodontei</taxon>
        <taxon>Myida</taxon>
        <taxon>Dreissenoidea</taxon>
        <taxon>Dreissenidae</taxon>
        <taxon>Dreissena</taxon>
    </lineage>
</organism>
<evidence type="ECO:0000313" key="3">
    <source>
        <dbReference type="EMBL" id="KAH3880225.1"/>
    </source>
</evidence>
<feature type="region of interest" description="Disordered" evidence="1">
    <location>
        <begin position="149"/>
        <end position="177"/>
    </location>
</feature>
<feature type="compositionally biased region" description="Low complexity" evidence="1">
    <location>
        <begin position="151"/>
        <end position="161"/>
    </location>
</feature>
<dbReference type="EMBL" id="JAIWYP010000001">
    <property type="protein sequence ID" value="KAH3880225.1"/>
    <property type="molecule type" value="Genomic_DNA"/>
</dbReference>
<evidence type="ECO:0000256" key="2">
    <source>
        <dbReference type="SAM" id="Phobius"/>
    </source>
</evidence>
<feature type="region of interest" description="Disordered" evidence="1">
    <location>
        <begin position="31"/>
        <end position="66"/>
    </location>
</feature>
<dbReference type="Proteomes" id="UP000828390">
    <property type="component" value="Unassembled WGS sequence"/>
</dbReference>
<feature type="region of interest" description="Disordered" evidence="1">
    <location>
        <begin position="532"/>
        <end position="613"/>
    </location>
</feature>
<gene>
    <name evidence="3" type="ORF">DPMN_004135</name>
</gene>
<dbReference type="AlphaFoldDB" id="A0A9D4MQA3"/>
<comment type="caution">
    <text evidence="3">The sequence shown here is derived from an EMBL/GenBank/DDBJ whole genome shotgun (WGS) entry which is preliminary data.</text>
</comment>
<evidence type="ECO:0000256" key="1">
    <source>
        <dbReference type="SAM" id="MobiDB-lite"/>
    </source>
</evidence>
<proteinExistence type="predicted"/>
<feature type="region of interest" description="Disordered" evidence="1">
    <location>
        <begin position="202"/>
        <end position="278"/>
    </location>
</feature>
<sequence length="613" mass="67160">MSSDQKIKEWKQKVKDKWKYEKTQVIYEDKDGAQVTPIPSTTSTTTRTPGPDVTTKQTPGTSSPSVVTVDITTKGPHTGEVITADTSTLIKTVGITCGALIVLILLIVICICCCRRSAAKRNRRMTVRRPLNPAEPEVDHIYAEIEPLQRSTGSSGASGTSDDVRLPKKKGKGRKSGVSSFRYVTTRIAKFFSVDEDEGVDDQTVSYNRSGHKESASFGPPVPPDRNGRSTKKSRNAVSRGESTASRRHLLDGDSVERRSHVYNPLTREEKGRQSGPYDRLAISRELPSDEVEEPSSPHDYFMLNKEGKVSDPEEYHAHSVDTVKEDIEDDLEIIDEENKDTVGERVSKHDYFVLEPHEKEEETFVGKCADVDQSGKRGESGSVRSNSNGSPTKTVGSGGGVGDGRPEAKPRVSKQTSEHVLSGSLPRSPVKVDKKSEFTDKTPNGDNIVRMSSVDETYVLSKLGEAPLPPPGLAAGSVIGSEGCEAGTDDYLVPKDIPHPDYLDVFPAPPLRTHSLPLKDVDVKNPSMEVAPTNYINSTTKHPKVPVGNYEPLNRHNINTSPTKHHKSSSKQPKSPSRDSKSPVRHKTTPDTESPKTIKDTVQKKESIITDI</sequence>
<feature type="compositionally biased region" description="Basic and acidic residues" evidence="1">
    <location>
        <begin position="577"/>
        <end position="613"/>
    </location>
</feature>
<reference evidence="3" key="2">
    <citation type="submission" date="2020-11" db="EMBL/GenBank/DDBJ databases">
        <authorList>
            <person name="McCartney M.A."/>
            <person name="Auch B."/>
            <person name="Kono T."/>
            <person name="Mallez S."/>
            <person name="Becker A."/>
            <person name="Gohl D.M."/>
            <person name="Silverstein K.A.T."/>
            <person name="Koren S."/>
            <person name="Bechman K.B."/>
            <person name="Herman A."/>
            <person name="Abrahante J.E."/>
            <person name="Garbe J."/>
        </authorList>
    </citation>
    <scope>NUCLEOTIDE SEQUENCE</scope>
    <source>
        <strain evidence="3">Duluth1</strain>
        <tissue evidence="3">Whole animal</tissue>
    </source>
</reference>
<name>A0A9D4MQA3_DREPO</name>
<keyword evidence="2" id="KW-1133">Transmembrane helix</keyword>